<feature type="coiled-coil region" evidence="2">
    <location>
        <begin position="321"/>
        <end position="355"/>
    </location>
</feature>
<gene>
    <name evidence="4" type="ORF">KC19_10G114300</name>
</gene>
<dbReference type="InterPro" id="IPR001841">
    <property type="entry name" value="Znf_RING"/>
</dbReference>
<dbReference type="GO" id="GO:0008270">
    <property type="term" value="F:zinc ion binding"/>
    <property type="evidence" value="ECO:0007669"/>
    <property type="project" value="UniProtKB-KW"/>
</dbReference>
<evidence type="ECO:0000313" key="5">
    <source>
        <dbReference type="Proteomes" id="UP000822688"/>
    </source>
</evidence>
<organism evidence="4 5">
    <name type="scientific">Ceratodon purpureus</name>
    <name type="common">Fire moss</name>
    <name type="synonym">Dicranum purpureum</name>
    <dbReference type="NCBI Taxonomy" id="3225"/>
    <lineage>
        <taxon>Eukaryota</taxon>
        <taxon>Viridiplantae</taxon>
        <taxon>Streptophyta</taxon>
        <taxon>Embryophyta</taxon>
        <taxon>Bryophyta</taxon>
        <taxon>Bryophytina</taxon>
        <taxon>Bryopsida</taxon>
        <taxon>Dicranidae</taxon>
        <taxon>Pseudoditrichales</taxon>
        <taxon>Ditrichaceae</taxon>
        <taxon>Ceratodon</taxon>
    </lineage>
</organism>
<reference evidence="4" key="1">
    <citation type="submission" date="2020-06" db="EMBL/GenBank/DDBJ databases">
        <title>WGS assembly of Ceratodon purpureus strain R40.</title>
        <authorList>
            <person name="Carey S.B."/>
            <person name="Jenkins J."/>
            <person name="Shu S."/>
            <person name="Lovell J.T."/>
            <person name="Sreedasyam A."/>
            <person name="Maumus F."/>
            <person name="Tiley G.P."/>
            <person name="Fernandez-Pozo N."/>
            <person name="Barry K."/>
            <person name="Chen C."/>
            <person name="Wang M."/>
            <person name="Lipzen A."/>
            <person name="Daum C."/>
            <person name="Saski C.A."/>
            <person name="Payton A.C."/>
            <person name="Mcbreen J.C."/>
            <person name="Conrad R.E."/>
            <person name="Kollar L.M."/>
            <person name="Olsson S."/>
            <person name="Huttunen S."/>
            <person name="Landis J.B."/>
            <person name="Wickett N.J."/>
            <person name="Johnson M.G."/>
            <person name="Rensing S.A."/>
            <person name="Grimwood J."/>
            <person name="Schmutz J."/>
            <person name="Mcdaniel S.F."/>
        </authorList>
    </citation>
    <scope>NUCLEOTIDE SEQUENCE</scope>
    <source>
        <strain evidence="4">R40</strain>
    </source>
</reference>
<dbReference type="OrthoDB" id="5876665at2759"/>
<keyword evidence="2" id="KW-0175">Coiled coil</keyword>
<evidence type="ECO:0000256" key="1">
    <source>
        <dbReference type="PROSITE-ProRule" id="PRU00175"/>
    </source>
</evidence>
<dbReference type="SMART" id="SM00184">
    <property type="entry name" value="RING"/>
    <property type="match status" value="1"/>
</dbReference>
<dbReference type="SUPFAM" id="SSF57850">
    <property type="entry name" value="RING/U-box"/>
    <property type="match status" value="1"/>
</dbReference>
<dbReference type="EMBL" id="CM026431">
    <property type="protein sequence ID" value="KAG0559568.1"/>
    <property type="molecule type" value="Genomic_DNA"/>
</dbReference>
<protein>
    <recommendedName>
        <fullName evidence="3">RING-type domain-containing protein</fullName>
    </recommendedName>
</protein>
<sequence length="495" mass="56716">MATSSGAVSRDGNEAERMWNRLLSVERRIQDDREAIASMQGDRRGPYEGFSPEMGELYEKLVVGFKRAQGISHQQMRRELNDCYQAFMNFFNPSETCETLKLYEPELAETFKTLDDDTSSAVLDWLEDRQADSVISSPRIFGILSKFLECDQERRWESRYLKLFWKHSEGVSESDLVFCLNKVAKHYTPNPEVEAQEKFMQTTAKRTTFLNACSSADIAIWFSNDVDRALNQKTKIYDEKEKRWARKEYTSRYNWNKTNGFPKLANALAIDLPITSRQDMAKECLNRLELARHMSPDLNPHESDTLASVISTVISPEVQTLKALKNETKLYQKAVAQVEELSDRHLQAYDALKKEQFEKIDKFFQTCQKEKEDVVKEALYVKAKCLASIEKVGISGDVKMSSEDLLKRMLQEAGGAFKKAEGKHKVESLDKADNNECALCYSKFSKKRKRAFLDPCGHASACFDCATKAWEQKPSCPWCKAIVAKPICLPAKLFF</sequence>
<dbReference type="Proteomes" id="UP000822688">
    <property type="component" value="Chromosome 10"/>
</dbReference>
<dbReference type="AlphaFoldDB" id="A0A8T0GPC1"/>
<keyword evidence="5" id="KW-1185">Reference proteome</keyword>
<keyword evidence="1" id="KW-0479">Metal-binding</keyword>
<evidence type="ECO:0000313" key="4">
    <source>
        <dbReference type="EMBL" id="KAG0559568.1"/>
    </source>
</evidence>
<dbReference type="Gene3D" id="3.30.40.10">
    <property type="entry name" value="Zinc/RING finger domain, C3HC4 (zinc finger)"/>
    <property type="match status" value="1"/>
</dbReference>
<evidence type="ECO:0000259" key="3">
    <source>
        <dbReference type="PROSITE" id="PS50089"/>
    </source>
</evidence>
<dbReference type="PROSITE" id="PS50089">
    <property type="entry name" value="ZF_RING_2"/>
    <property type="match status" value="1"/>
</dbReference>
<proteinExistence type="predicted"/>
<accession>A0A8T0GPC1</accession>
<keyword evidence="1" id="KW-0863">Zinc-finger</keyword>
<evidence type="ECO:0000256" key="2">
    <source>
        <dbReference type="SAM" id="Coils"/>
    </source>
</evidence>
<feature type="domain" description="RING-type" evidence="3">
    <location>
        <begin position="437"/>
        <end position="480"/>
    </location>
</feature>
<dbReference type="InterPro" id="IPR013083">
    <property type="entry name" value="Znf_RING/FYVE/PHD"/>
</dbReference>
<dbReference type="Pfam" id="PF13920">
    <property type="entry name" value="zf-C3HC4_3"/>
    <property type="match status" value="1"/>
</dbReference>
<keyword evidence="1" id="KW-0862">Zinc</keyword>
<comment type="caution">
    <text evidence="4">The sequence shown here is derived from an EMBL/GenBank/DDBJ whole genome shotgun (WGS) entry which is preliminary data.</text>
</comment>
<name>A0A8T0GPC1_CERPU</name>